<name>A0ABT0YEW4_9ACTN</name>
<dbReference type="Gene3D" id="3.30.750.24">
    <property type="entry name" value="STAS domain"/>
    <property type="match status" value="1"/>
</dbReference>
<dbReference type="InterPro" id="IPR036513">
    <property type="entry name" value="STAS_dom_sf"/>
</dbReference>
<dbReference type="InterPro" id="IPR002645">
    <property type="entry name" value="STAS_dom"/>
</dbReference>
<dbReference type="RefSeq" id="WP_251803578.1">
    <property type="nucleotide sequence ID" value="NZ_JAMQOL010000066.1"/>
</dbReference>
<keyword evidence="3" id="KW-1185">Reference proteome</keyword>
<reference evidence="2 3" key="1">
    <citation type="submission" date="2022-06" db="EMBL/GenBank/DDBJ databases">
        <title>Actinoplanes abujensis sp. nov., isolated from Nigerian arid soil.</title>
        <authorList>
            <person name="Ding P."/>
        </authorList>
    </citation>
    <scope>NUCLEOTIDE SEQUENCE [LARGE SCALE GENOMIC DNA]</scope>
    <source>
        <strain evidence="3">TRM88002</strain>
    </source>
</reference>
<dbReference type="PROSITE" id="PS50801">
    <property type="entry name" value="STAS"/>
    <property type="match status" value="1"/>
</dbReference>
<comment type="caution">
    <text evidence="2">The sequence shown here is derived from an EMBL/GenBank/DDBJ whole genome shotgun (WGS) entry which is preliminary data.</text>
</comment>
<proteinExistence type="predicted"/>
<dbReference type="Pfam" id="PF01740">
    <property type="entry name" value="STAS"/>
    <property type="match status" value="1"/>
</dbReference>
<dbReference type="SUPFAM" id="SSF52091">
    <property type="entry name" value="SpoIIaa-like"/>
    <property type="match status" value="1"/>
</dbReference>
<evidence type="ECO:0000259" key="1">
    <source>
        <dbReference type="PROSITE" id="PS50801"/>
    </source>
</evidence>
<dbReference type="Proteomes" id="UP001523216">
    <property type="component" value="Unassembled WGS sequence"/>
</dbReference>
<organism evidence="2 3">
    <name type="scientific">Paractinoplanes hotanensis</name>
    <dbReference type="NCBI Taxonomy" id="2906497"/>
    <lineage>
        <taxon>Bacteria</taxon>
        <taxon>Bacillati</taxon>
        <taxon>Actinomycetota</taxon>
        <taxon>Actinomycetes</taxon>
        <taxon>Micromonosporales</taxon>
        <taxon>Micromonosporaceae</taxon>
        <taxon>Paractinoplanes</taxon>
    </lineage>
</organism>
<sequence>MHKVSHSESHRSRIALAESGDVAILTLRGDIDATIARGLRDSLTWAVDHHPGVVLDVSAAPEIAPAGLDVLMRARRRGHGRGTRLCLVAPSRSLRAALGGDSRFSSFEDCESAVTWLRTAALPATGGGR</sequence>
<accession>A0ABT0YEW4</accession>
<evidence type="ECO:0000313" key="3">
    <source>
        <dbReference type="Proteomes" id="UP001523216"/>
    </source>
</evidence>
<feature type="domain" description="STAS" evidence="1">
    <location>
        <begin position="12"/>
        <end position="98"/>
    </location>
</feature>
<dbReference type="CDD" id="cd07043">
    <property type="entry name" value="STAS_anti-anti-sigma_factors"/>
    <property type="match status" value="1"/>
</dbReference>
<gene>
    <name evidence="2" type="ORF">LXN57_40300</name>
</gene>
<dbReference type="EMBL" id="JAMQOL010000066">
    <property type="protein sequence ID" value="MCM4083809.1"/>
    <property type="molecule type" value="Genomic_DNA"/>
</dbReference>
<protein>
    <submittedName>
        <fullName evidence="2">STAS domain-containing protein</fullName>
    </submittedName>
</protein>
<evidence type="ECO:0000313" key="2">
    <source>
        <dbReference type="EMBL" id="MCM4083809.1"/>
    </source>
</evidence>